<gene>
    <name evidence="9" type="primary">gluD</name>
    <name evidence="9" type="ORF">NITGR_110011</name>
</gene>
<name>M1YGD9_NITG3</name>
<dbReference type="SUPFAM" id="SSF53223">
    <property type="entry name" value="Aminoacid dehydrogenase-like, N-terminal domain"/>
    <property type="match status" value="1"/>
</dbReference>
<dbReference type="Pfam" id="PF02812">
    <property type="entry name" value="ELFV_dehydrog_N"/>
    <property type="match status" value="1"/>
</dbReference>
<comment type="caution">
    <text evidence="9">The sequence shown here is derived from an EMBL/GenBank/DDBJ whole genome shotgun (WGS) entry which is preliminary data.</text>
</comment>
<protein>
    <recommendedName>
        <fullName evidence="3">Glutamate dehydrogenase</fullName>
    </recommendedName>
</protein>
<feature type="binding site" evidence="5">
    <location>
        <position position="73"/>
    </location>
    <ligand>
        <name>substrate</name>
    </ligand>
</feature>
<keyword evidence="5" id="KW-0520">NAD</keyword>
<dbReference type="Proteomes" id="UP000011704">
    <property type="component" value="Unassembled WGS sequence"/>
</dbReference>
<dbReference type="CDD" id="cd01076">
    <property type="entry name" value="NAD_bind_1_Glu_DH"/>
    <property type="match status" value="1"/>
</dbReference>
<evidence type="ECO:0000256" key="1">
    <source>
        <dbReference type="ARBA" id="ARBA00006382"/>
    </source>
</evidence>
<evidence type="ECO:0000256" key="4">
    <source>
        <dbReference type="PIRSR" id="PIRSR000185-1"/>
    </source>
</evidence>
<dbReference type="InParanoid" id="M1YGD9"/>
<dbReference type="OrthoDB" id="9803297at2"/>
<accession>M1YGD9</accession>
<feature type="binding site" evidence="5">
    <location>
        <position position="236"/>
    </location>
    <ligand>
        <name>NAD(+)</name>
        <dbReference type="ChEBI" id="CHEBI:57540"/>
    </ligand>
</feature>
<dbReference type="PANTHER" id="PTHR11606">
    <property type="entry name" value="GLUTAMATE DEHYDROGENASE"/>
    <property type="match status" value="1"/>
</dbReference>
<evidence type="ECO:0000256" key="5">
    <source>
        <dbReference type="PIRSR" id="PIRSR000185-2"/>
    </source>
</evidence>
<dbReference type="InterPro" id="IPR033922">
    <property type="entry name" value="NAD_bind_Glu_DH"/>
</dbReference>
<dbReference type="InterPro" id="IPR014362">
    <property type="entry name" value="Glu_DH"/>
</dbReference>
<evidence type="ECO:0000256" key="7">
    <source>
        <dbReference type="RuleBase" id="RU004417"/>
    </source>
</evidence>
<dbReference type="PANTHER" id="PTHR11606:SF13">
    <property type="entry name" value="GLUTAMATE DEHYDROGENASE 1, MITOCHONDRIAL"/>
    <property type="match status" value="1"/>
</dbReference>
<comment type="similarity">
    <text evidence="1 3 7">Belongs to the Glu/Leu/Phe/Val dehydrogenases family.</text>
</comment>
<dbReference type="InterPro" id="IPR033524">
    <property type="entry name" value="Glu/Leu/Phe/Val_DH_AS"/>
</dbReference>
<dbReference type="RefSeq" id="WP_005006068.1">
    <property type="nucleotide sequence ID" value="NZ_HG422173.1"/>
</dbReference>
<evidence type="ECO:0000256" key="6">
    <source>
        <dbReference type="PIRSR" id="PIRSR000185-3"/>
    </source>
</evidence>
<feature type="site" description="Important for catalysis" evidence="6">
    <location>
        <position position="151"/>
    </location>
</feature>
<dbReference type="Gene3D" id="3.40.50.720">
    <property type="entry name" value="NAD(P)-binding Rossmann-like Domain"/>
    <property type="match status" value="1"/>
</dbReference>
<dbReference type="STRING" id="1266370.NITGR_110011"/>
<evidence type="ECO:0000259" key="8">
    <source>
        <dbReference type="SMART" id="SM00839"/>
    </source>
</evidence>
<dbReference type="InterPro" id="IPR036291">
    <property type="entry name" value="NAD(P)-bd_dom_sf"/>
</dbReference>
<dbReference type="Pfam" id="PF00208">
    <property type="entry name" value="ELFV_dehydrog"/>
    <property type="match status" value="1"/>
</dbReference>
<dbReference type="InterPro" id="IPR006095">
    <property type="entry name" value="Glu/Leu/Phe/Val/Trp_DH"/>
</dbReference>
<feature type="domain" description="Glutamate/phenylalanine/leucine/valine/L-tryptophan dehydrogenase C-terminal" evidence="8">
    <location>
        <begin position="190"/>
        <end position="471"/>
    </location>
</feature>
<feature type="binding site" evidence="5">
    <location>
        <position position="197"/>
    </location>
    <ligand>
        <name>NAD(+)</name>
        <dbReference type="ChEBI" id="CHEBI:57540"/>
    </ligand>
</feature>
<keyword evidence="5" id="KW-0547">Nucleotide-binding</keyword>
<dbReference type="PIRSF" id="PIRSF000185">
    <property type="entry name" value="Glu_DH"/>
    <property type="match status" value="1"/>
</dbReference>
<dbReference type="AlphaFoldDB" id="M1YGD9"/>
<keyword evidence="2 3" id="KW-0560">Oxidoreductase</keyword>
<dbReference type="SMART" id="SM00839">
    <property type="entry name" value="ELFV_dehydrog"/>
    <property type="match status" value="1"/>
</dbReference>
<dbReference type="InterPro" id="IPR006097">
    <property type="entry name" value="Glu/Leu/Phe/Val/Trp_DH_dimer"/>
</dbReference>
<proteinExistence type="inferred from homology"/>
<dbReference type="EMBL" id="CAQJ01000013">
    <property type="protein sequence ID" value="CCQ89531.1"/>
    <property type="molecule type" value="Genomic_DNA"/>
</dbReference>
<dbReference type="PROSITE" id="PS00074">
    <property type="entry name" value="GLFV_DEHYDROGENASE"/>
    <property type="match status" value="1"/>
</dbReference>
<evidence type="ECO:0000313" key="9">
    <source>
        <dbReference type="EMBL" id="CCQ89531.1"/>
    </source>
</evidence>
<feature type="binding site" evidence="5">
    <location>
        <position position="97"/>
    </location>
    <ligand>
        <name>substrate</name>
    </ligand>
</feature>
<dbReference type="SUPFAM" id="SSF51735">
    <property type="entry name" value="NAD(P)-binding Rossmann-fold domains"/>
    <property type="match status" value="1"/>
</dbReference>
<dbReference type="InterPro" id="IPR046346">
    <property type="entry name" value="Aminoacid_DH-like_N_sf"/>
</dbReference>
<reference evidence="9 10" key="1">
    <citation type="journal article" date="2013" name="Front. Microbiol.">
        <title>The genome of Nitrospina gracilis illuminates the metabolism and evolution of the major marine nitrite oxidizer.</title>
        <authorList>
            <person name="Luecker S."/>
            <person name="Nowka B."/>
            <person name="Rattei T."/>
            <person name="Spieck E."/>
            <person name="and Daims H."/>
        </authorList>
    </citation>
    <scope>NUCLEOTIDE SEQUENCE [LARGE SCALE GENOMIC DNA]</scope>
    <source>
        <strain evidence="9 10">3/211</strain>
    </source>
</reference>
<dbReference type="PRINTS" id="PR00082">
    <property type="entry name" value="GLFDHDRGNASE"/>
</dbReference>
<sequence>MTKVTTQEKSFRENVNLSFDLAAATLDIPEGLSYFIKGAVNVYQVRFPVRIHGRFESFIGWRAVHSNHKLPVKGGIRFSPMVTQDEVEALAALMSYKCALVNVPFGGSKGGLVVDPKLYETDIMERITRRFAYELIKKDLINPALNVPAPDMGTGQREMAWIADTYIQHRPTDINHLACVTGKPVSAGGIRGRVEATGRGAVFGLREFFRHAEDKKQARLEGTLEGKRIIVQGLGNVGYHAAKILQDEDGAKIIGIIEWDGGLYDSAGLNVDEVAEFKKVHGGVKGFRCEQFYDEGRALLEEECDILIPAAMEAVITLENAPRIQAKLIAEAANGPVTFDAETVLRKRGVCMIPDIYLNAGGVIVSYFEWIKNLSHIRFGRMTRRWEETQNELLIQALESNGHKIEGTLAAKLMVGPGEGELVLSGLDDSMREAFQHMREYFWRHENVESYRIAAMAIAIEKIANSYLEMGVYP</sequence>
<keyword evidence="10" id="KW-1185">Reference proteome</keyword>
<evidence type="ECO:0000313" key="10">
    <source>
        <dbReference type="Proteomes" id="UP000011704"/>
    </source>
</evidence>
<dbReference type="GO" id="GO:0006538">
    <property type="term" value="P:L-glutamate catabolic process"/>
    <property type="evidence" value="ECO:0007669"/>
    <property type="project" value="TreeGrafter"/>
</dbReference>
<feature type="active site" description="Proton donor" evidence="4">
    <location>
        <position position="109"/>
    </location>
</feature>
<evidence type="ECO:0000256" key="2">
    <source>
        <dbReference type="ARBA" id="ARBA00023002"/>
    </source>
</evidence>
<evidence type="ECO:0000256" key="3">
    <source>
        <dbReference type="PIRNR" id="PIRNR000185"/>
    </source>
</evidence>
<dbReference type="Gene3D" id="3.40.50.10860">
    <property type="entry name" value="Leucine Dehydrogenase, chain A, domain 1"/>
    <property type="match status" value="1"/>
</dbReference>
<dbReference type="HOGENOM" id="CLU_025763_1_0_0"/>
<dbReference type="GO" id="GO:0000166">
    <property type="term" value="F:nucleotide binding"/>
    <property type="evidence" value="ECO:0007669"/>
    <property type="project" value="UniProtKB-KW"/>
</dbReference>
<organism evidence="9 10">
    <name type="scientific">Nitrospina gracilis (strain 3/211)</name>
    <dbReference type="NCBI Taxonomy" id="1266370"/>
    <lineage>
        <taxon>Bacteria</taxon>
        <taxon>Pseudomonadati</taxon>
        <taxon>Nitrospinota/Tectimicrobiota group</taxon>
        <taxon>Nitrospinota</taxon>
        <taxon>Nitrospinia</taxon>
        <taxon>Nitrospinales</taxon>
        <taxon>Nitrospinaceae</taxon>
        <taxon>Nitrospina</taxon>
    </lineage>
</organism>
<dbReference type="InterPro" id="IPR006096">
    <property type="entry name" value="Glu/Leu/Phe/Val/Trp_DH_C"/>
</dbReference>
<dbReference type="FunFam" id="3.40.50.720:FF:000100">
    <property type="entry name" value="Glutamate dehydrogenase 1, mitochondrial"/>
    <property type="match status" value="1"/>
</dbReference>
<feature type="binding site" evidence="5">
    <location>
        <position position="366"/>
    </location>
    <ligand>
        <name>substrate</name>
    </ligand>
</feature>
<dbReference type="GO" id="GO:0004352">
    <property type="term" value="F:glutamate dehydrogenase (NAD+) activity"/>
    <property type="evidence" value="ECO:0007669"/>
    <property type="project" value="TreeGrafter"/>
</dbReference>